<keyword evidence="2 7" id="KW-0812">Transmembrane</keyword>
<proteinExistence type="inferred from homology"/>
<gene>
    <name evidence="9" type="ORF">BT63DRAFT_196820</name>
</gene>
<feature type="region of interest" description="Disordered" evidence="6">
    <location>
        <begin position="1"/>
        <end position="44"/>
    </location>
</feature>
<dbReference type="GO" id="GO:0016020">
    <property type="term" value="C:membrane"/>
    <property type="evidence" value="ECO:0007669"/>
    <property type="project" value="UniProtKB-SubCell"/>
</dbReference>
<evidence type="ECO:0000313" key="9">
    <source>
        <dbReference type="EMBL" id="KAF2672477.1"/>
    </source>
</evidence>
<feature type="transmembrane region" description="Helical" evidence="7">
    <location>
        <begin position="285"/>
        <end position="310"/>
    </location>
</feature>
<dbReference type="OrthoDB" id="3934549at2759"/>
<evidence type="ECO:0000259" key="8">
    <source>
        <dbReference type="Pfam" id="PF20684"/>
    </source>
</evidence>
<comment type="subcellular location">
    <subcellularLocation>
        <location evidence="1">Membrane</location>
        <topology evidence="1">Multi-pass membrane protein</topology>
    </subcellularLocation>
</comment>
<dbReference type="AlphaFoldDB" id="A0A6A6UM01"/>
<keyword evidence="4 7" id="KW-0472">Membrane</keyword>
<dbReference type="Proteomes" id="UP000799302">
    <property type="component" value="Unassembled WGS sequence"/>
</dbReference>
<feature type="compositionally biased region" description="Low complexity" evidence="6">
    <location>
        <begin position="1"/>
        <end position="11"/>
    </location>
</feature>
<feature type="transmembrane region" description="Helical" evidence="7">
    <location>
        <begin position="91"/>
        <end position="114"/>
    </location>
</feature>
<sequence length="413" mass="44655">MSLSSGTGLPPSGTPPPGFPGLPPGVPPPGANGGPPPGVGPFPSGPLPPMSETVLVRVIASTSVLYALALATFFTRIYLRFGTFGGLGSDDYAITGAFIFATVMFTLNCVEYSVNHGLHTVYLNPDQIMASGKFNFMSQLVWIWGITLTKASVLLMLLRIKHTPKWKYSIWILGFFAIGTAIVTTVINIISCRPIEANWDMTIPRTACWDPNKTLSMTYTASTLLIISDVICALLPVLFIRKINRPLRERIVLIVLMALGLVASGCGIASRIVLGKIFSSRDPAFAGSTLTILAMAELFIGITTACIPCLKALMERAFKFLGGHITSLGSSQSSNPKYGYRSSKYDWPSQNSSGRRGPGGQYGFSEIDERYPDDGTIPLNSVTAERNHNPRSSKIKNGAVLKEVEISWSRDRV</sequence>
<feature type="transmembrane region" description="Helical" evidence="7">
    <location>
        <begin position="219"/>
        <end position="239"/>
    </location>
</feature>
<protein>
    <recommendedName>
        <fullName evidence="8">Rhodopsin domain-containing protein</fullName>
    </recommendedName>
</protein>
<evidence type="ECO:0000256" key="5">
    <source>
        <dbReference type="ARBA" id="ARBA00038359"/>
    </source>
</evidence>
<evidence type="ECO:0000256" key="6">
    <source>
        <dbReference type="SAM" id="MobiDB-lite"/>
    </source>
</evidence>
<keyword evidence="3 7" id="KW-1133">Transmembrane helix</keyword>
<reference evidence="9" key="1">
    <citation type="journal article" date="2020" name="Stud. Mycol.">
        <title>101 Dothideomycetes genomes: a test case for predicting lifestyles and emergence of pathogens.</title>
        <authorList>
            <person name="Haridas S."/>
            <person name="Albert R."/>
            <person name="Binder M."/>
            <person name="Bloem J."/>
            <person name="Labutti K."/>
            <person name="Salamov A."/>
            <person name="Andreopoulos B."/>
            <person name="Baker S."/>
            <person name="Barry K."/>
            <person name="Bills G."/>
            <person name="Bluhm B."/>
            <person name="Cannon C."/>
            <person name="Castanera R."/>
            <person name="Culley D."/>
            <person name="Daum C."/>
            <person name="Ezra D."/>
            <person name="Gonzalez J."/>
            <person name="Henrissat B."/>
            <person name="Kuo A."/>
            <person name="Liang C."/>
            <person name="Lipzen A."/>
            <person name="Lutzoni F."/>
            <person name="Magnuson J."/>
            <person name="Mondo S."/>
            <person name="Nolan M."/>
            <person name="Ohm R."/>
            <person name="Pangilinan J."/>
            <person name="Park H.-J."/>
            <person name="Ramirez L."/>
            <person name="Alfaro M."/>
            <person name="Sun H."/>
            <person name="Tritt A."/>
            <person name="Yoshinaga Y."/>
            <person name="Zwiers L.-H."/>
            <person name="Turgeon B."/>
            <person name="Goodwin S."/>
            <person name="Spatafora J."/>
            <person name="Crous P."/>
            <person name="Grigoriev I."/>
        </authorList>
    </citation>
    <scope>NUCLEOTIDE SEQUENCE</scope>
    <source>
        <strain evidence="9">CBS 115976</strain>
    </source>
</reference>
<feature type="transmembrane region" description="Helical" evidence="7">
    <location>
        <begin position="54"/>
        <end position="79"/>
    </location>
</feature>
<dbReference type="InterPro" id="IPR049326">
    <property type="entry name" value="Rhodopsin_dom_fungi"/>
</dbReference>
<dbReference type="Pfam" id="PF20684">
    <property type="entry name" value="Fung_rhodopsin"/>
    <property type="match status" value="1"/>
</dbReference>
<name>A0A6A6UM01_9PEZI</name>
<feature type="transmembrane region" description="Helical" evidence="7">
    <location>
        <begin position="251"/>
        <end position="273"/>
    </location>
</feature>
<comment type="similarity">
    <text evidence="5">Belongs to the SAT4 family.</text>
</comment>
<evidence type="ECO:0000256" key="4">
    <source>
        <dbReference type="ARBA" id="ARBA00023136"/>
    </source>
</evidence>
<evidence type="ECO:0000256" key="3">
    <source>
        <dbReference type="ARBA" id="ARBA00022989"/>
    </source>
</evidence>
<feature type="transmembrane region" description="Helical" evidence="7">
    <location>
        <begin position="134"/>
        <end position="158"/>
    </location>
</feature>
<feature type="compositionally biased region" description="Pro residues" evidence="6">
    <location>
        <begin position="12"/>
        <end position="44"/>
    </location>
</feature>
<keyword evidence="10" id="KW-1185">Reference proteome</keyword>
<evidence type="ECO:0000256" key="1">
    <source>
        <dbReference type="ARBA" id="ARBA00004141"/>
    </source>
</evidence>
<feature type="domain" description="Rhodopsin" evidence="8">
    <location>
        <begin position="76"/>
        <end position="316"/>
    </location>
</feature>
<feature type="transmembrane region" description="Helical" evidence="7">
    <location>
        <begin position="170"/>
        <end position="191"/>
    </location>
</feature>
<organism evidence="9 10">
    <name type="scientific">Microthyrium microscopicum</name>
    <dbReference type="NCBI Taxonomy" id="703497"/>
    <lineage>
        <taxon>Eukaryota</taxon>
        <taxon>Fungi</taxon>
        <taxon>Dikarya</taxon>
        <taxon>Ascomycota</taxon>
        <taxon>Pezizomycotina</taxon>
        <taxon>Dothideomycetes</taxon>
        <taxon>Dothideomycetes incertae sedis</taxon>
        <taxon>Microthyriales</taxon>
        <taxon>Microthyriaceae</taxon>
        <taxon>Microthyrium</taxon>
    </lineage>
</organism>
<evidence type="ECO:0000313" key="10">
    <source>
        <dbReference type="Proteomes" id="UP000799302"/>
    </source>
</evidence>
<dbReference type="EMBL" id="MU004232">
    <property type="protein sequence ID" value="KAF2672477.1"/>
    <property type="molecule type" value="Genomic_DNA"/>
</dbReference>
<dbReference type="InterPro" id="IPR052337">
    <property type="entry name" value="SAT4-like"/>
</dbReference>
<accession>A0A6A6UM01</accession>
<evidence type="ECO:0000256" key="2">
    <source>
        <dbReference type="ARBA" id="ARBA00022692"/>
    </source>
</evidence>
<dbReference type="PANTHER" id="PTHR33048">
    <property type="entry name" value="PTH11-LIKE INTEGRAL MEMBRANE PROTEIN (AFU_ORTHOLOGUE AFUA_5G11245)"/>
    <property type="match status" value="1"/>
</dbReference>
<evidence type="ECO:0000256" key="7">
    <source>
        <dbReference type="SAM" id="Phobius"/>
    </source>
</evidence>
<feature type="region of interest" description="Disordered" evidence="6">
    <location>
        <begin position="345"/>
        <end position="393"/>
    </location>
</feature>
<dbReference type="PANTHER" id="PTHR33048:SF129">
    <property type="entry name" value="INTEGRAL MEMBRANE PROTEIN-RELATED"/>
    <property type="match status" value="1"/>
</dbReference>